<evidence type="ECO:0000313" key="3">
    <source>
        <dbReference type="EMBL" id="GAA2458963.1"/>
    </source>
</evidence>
<feature type="transmembrane region" description="Helical" evidence="1">
    <location>
        <begin position="267"/>
        <end position="285"/>
    </location>
</feature>
<sequence>MATIRPNRRVERAGVNALRALLEDHDQIVQEIDGGNDHGEDLYVSFTRSRRRTGHIVAIQVKAGKKYKRANGYAIPIEDHFEDWKQSRVPVLGVVYDPEMDSLYWVNLTKYLRACDDSPGWVPVPSKNILDAAHVRGFIAENEQYIDSAGLRVRNTDPARTLEQLVKSEDVPTSGKSTESDLPNPLFDGIADAITRIPFSGHQLRWAAAFAAVVGAMILEWPYQIEFVKTYTDMSPVRWVLNVYLFILFLFVVVYSERLAGRFAEGTARFLALVAGNFLWIPFIKGDGKDDQWWGDVWIAVGVVVPHVGEVFIVTFFVLAEIERRKGKN</sequence>
<protein>
    <recommendedName>
        <fullName evidence="2">DUF4365 domain-containing protein</fullName>
    </recommendedName>
</protein>
<dbReference type="Pfam" id="PF14280">
    <property type="entry name" value="DUF4365"/>
    <property type="match status" value="1"/>
</dbReference>
<evidence type="ECO:0000313" key="4">
    <source>
        <dbReference type="Proteomes" id="UP001501231"/>
    </source>
</evidence>
<keyword evidence="4" id="KW-1185">Reference proteome</keyword>
<proteinExistence type="predicted"/>
<dbReference type="InterPro" id="IPR025375">
    <property type="entry name" value="DUF4365"/>
</dbReference>
<keyword evidence="1" id="KW-1133">Transmembrane helix</keyword>
<evidence type="ECO:0000259" key="2">
    <source>
        <dbReference type="Pfam" id="PF14280"/>
    </source>
</evidence>
<organism evidence="3 4">
    <name type="scientific">Actinomadura vinacea</name>
    <dbReference type="NCBI Taxonomy" id="115336"/>
    <lineage>
        <taxon>Bacteria</taxon>
        <taxon>Bacillati</taxon>
        <taxon>Actinomycetota</taxon>
        <taxon>Actinomycetes</taxon>
        <taxon>Streptosporangiales</taxon>
        <taxon>Thermomonosporaceae</taxon>
        <taxon>Actinomadura</taxon>
    </lineage>
</organism>
<dbReference type="EMBL" id="BAAARW010000049">
    <property type="protein sequence ID" value="GAA2458963.1"/>
    <property type="molecule type" value="Genomic_DNA"/>
</dbReference>
<keyword evidence="1" id="KW-0472">Membrane</keyword>
<gene>
    <name evidence="3" type="ORF">GCM10010191_93810</name>
</gene>
<keyword evidence="1" id="KW-0812">Transmembrane</keyword>
<reference evidence="3 4" key="1">
    <citation type="journal article" date="2019" name="Int. J. Syst. Evol. Microbiol.">
        <title>The Global Catalogue of Microorganisms (GCM) 10K type strain sequencing project: providing services to taxonomists for standard genome sequencing and annotation.</title>
        <authorList>
            <consortium name="The Broad Institute Genomics Platform"/>
            <consortium name="The Broad Institute Genome Sequencing Center for Infectious Disease"/>
            <person name="Wu L."/>
            <person name="Ma J."/>
        </authorList>
    </citation>
    <scope>NUCLEOTIDE SEQUENCE [LARGE SCALE GENOMIC DNA]</scope>
    <source>
        <strain evidence="3 4">JCM 3325</strain>
    </source>
</reference>
<dbReference type="RefSeq" id="WP_344598516.1">
    <property type="nucleotide sequence ID" value="NZ_BAAARW010000049.1"/>
</dbReference>
<evidence type="ECO:0000256" key="1">
    <source>
        <dbReference type="SAM" id="Phobius"/>
    </source>
</evidence>
<feature type="transmembrane region" description="Helical" evidence="1">
    <location>
        <begin position="206"/>
        <end position="225"/>
    </location>
</feature>
<name>A0ABN3KG18_9ACTN</name>
<feature type="domain" description="DUF4365" evidence="2">
    <location>
        <begin position="11"/>
        <end position="136"/>
    </location>
</feature>
<dbReference type="Proteomes" id="UP001501231">
    <property type="component" value="Unassembled WGS sequence"/>
</dbReference>
<comment type="caution">
    <text evidence="3">The sequence shown here is derived from an EMBL/GenBank/DDBJ whole genome shotgun (WGS) entry which is preliminary data.</text>
</comment>
<accession>A0ABN3KG18</accession>
<feature type="transmembrane region" description="Helical" evidence="1">
    <location>
        <begin position="237"/>
        <end position="255"/>
    </location>
</feature>
<feature type="transmembrane region" description="Helical" evidence="1">
    <location>
        <begin position="297"/>
        <end position="320"/>
    </location>
</feature>